<feature type="compositionally biased region" description="Basic and acidic residues" evidence="1">
    <location>
        <begin position="328"/>
        <end position="337"/>
    </location>
</feature>
<keyword evidence="3" id="KW-1185">Reference proteome</keyword>
<dbReference type="EMBL" id="JAVSGH010000005">
    <property type="protein sequence ID" value="MDT3724460.1"/>
    <property type="molecule type" value="Genomic_DNA"/>
</dbReference>
<evidence type="ECO:0000313" key="3">
    <source>
        <dbReference type="Proteomes" id="UP001181313"/>
    </source>
</evidence>
<dbReference type="SUPFAM" id="SSF53756">
    <property type="entry name" value="UDP-Glycosyltransferase/glycogen phosphorylase"/>
    <property type="match status" value="1"/>
</dbReference>
<comment type="caution">
    <text evidence="2">The sequence shown here is derived from an EMBL/GenBank/DDBJ whole genome shotgun (WGS) entry which is preliminary data.</text>
</comment>
<dbReference type="Gene3D" id="3.40.50.2000">
    <property type="entry name" value="Glycogen Phosphorylase B"/>
    <property type="match status" value="1"/>
</dbReference>
<evidence type="ECO:0000256" key="1">
    <source>
        <dbReference type="SAM" id="MobiDB-lite"/>
    </source>
</evidence>
<dbReference type="RefSeq" id="WP_093550901.1">
    <property type="nucleotide sequence ID" value="NZ_JAVSGH010000005.1"/>
</dbReference>
<evidence type="ECO:0000313" key="2">
    <source>
        <dbReference type="EMBL" id="MDT3724460.1"/>
    </source>
</evidence>
<reference evidence="2" key="1">
    <citation type="submission" date="2024-05" db="EMBL/GenBank/DDBJ databases">
        <title>30 novel species of actinomycetes from the DSMZ collection.</title>
        <authorList>
            <person name="Nouioui I."/>
        </authorList>
    </citation>
    <scope>NUCLEOTIDE SEQUENCE</scope>
    <source>
        <strain evidence="2">DSM 41972</strain>
    </source>
</reference>
<accession>A0ABU3HUV4</accession>
<dbReference type="Proteomes" id="UP001181313">
    <property type="component" value="Unassembled WGS sequence"/>
</dbReference>
<feature type="region of interest" description="Disordered" evidence="1">
    <location>
        <begin position="317"/>
        <end position="337"/>
    </location>
</feature>
<sequence>MRDVLVVVGRTPNTDILQTFVGEMKKLDVRVHLVGTFAQKQIDADWGIDTVHRVATDGANLDWRTRGRALHAHPHERFWAYVGGDDKVLRLAEAADVIVAVDSKAYYSGWELARLNAAAHACVGFGAAQRLVRAMEEGRAPSVSVPGAAQAGPASDQLSDGALLLGHEKVLGNRIGSAVARRVPLLPLPQQTRVEVTRSVMTGLFGLREARAAVATARAVAQRLRDTRARAEVLRTATRRALSQGLTPDTLLASAEADLAHADSLFAAGDAGEAAVFAHHALQTAFHRVAHIDQRESPLPKRAEEFARLVTASTVGAAATAPQGRARPAADQEQDRPRRLLVVTDGNDNFLGLIRDHYESNPDVELRFLDIADYPGIKRLANDRRRLIAHRLGADPMYGFTAEQHLRPYLDWADTVFIDWCAAAATLFTGVDPGTARIVVRLHSYEVFSSWPRLTDFSRVDDLVFVAEHIRDLALRSVPALTGPQAPRTHIVDNGMDLSGFALPKNPGARFTVGMVGIGQVAKDPLWALRVIQELRRRDERYRLVMIGGDLETRSSQAAAAYQRSFQRKLAPLVKEGAVERRGATTDVRGNLRDVGVILSSSVREGCHVGVMEGAASGAVPVVRDWPFFAGQQHGASTLYPADWVVSTPEAAAERILAVTTDEETWAEHRRESEKHALASWDWPVVRGEFDRLFGIG</sequence>
<organism evidence="2 3">
    <name type="scientific">Streptomyces althioticus subsp. attaecolombicae</name>
    <dbReference type="NCBI Taxonomy" id="3075534"/>
    <lineage>
        <taxon>Bacteria</taxon>
        <taxon>Bacillati</taxon>
        <taxon>Actinomycetota</taxon>
        <taxon>Actinomycetes</taxon>
        <taxon>Kitasatosporales</taxon>
        <taxon>Streptomycetaceae</taxon>
        <taxon>Streptomyces</taxon>
        <taxon>Streptomyces althioticus group</taxon>
    </lineage>
</organism>
<proteinExistence type="predicted"/>
<name>A0ABU3HUV4_9ACTN</name>
<gene>
    <name evidence="2" type="ORF">ROS62_05980</name>
</gene>
<protein>
    <submittedName>
        <fullName evidence="2">Glycosyltransferase family 1 protein</fullName>
    </submittedName>
</protein>